<evidence type="ECO:0000256" key="5">
    <source>
        <dbReference type="ARBA" id="ARBA00022692"/>
    </source>
</evidence>
<comment type="caution">
    <text evidence="12">The sequence shown here is derived from an EMBL/GenBank/DDBJ whole genome shotgun (WGS) entry which is preliminary data.</text>
</comment>
<feature type="transmembrane region" description="Helical" evidence="11">
    <location>
        <begin position="447"/>
        <end position="465"/>
    </location>
</feature>
<feature type="transmembrane region" description="Helical" evidence="11">
    <location>
        <begin position="336"/>
        <end position="365"/>
    </location>
</feature>
<feature type="transmembrane region" description="Helical" evidence="11">
    <location>
        <begin position="57"/>
        <end position="80"/>
    </location>
</feature>
<feature type="transmembrane region" description="Helical" evidence="11">
    <location>
        <begin position="166"/>
        <end position="186"/>
    </location>
</feature>
<feature type="transmembrane region" description="Helical" evidence="11">
    <location>
        <begin position="18"/>
        <end position="36"/>
    </location>
</feature>
<feature type="transmembrane region" description="Helical" evidence="11">
    <location>
        <begin position="386"/>
        <end position="405"/>
    </location>
</feature>
<dbReference type="InterPro" id="IPR001734">
    <property type="entry name" value="Na/solute_symporter"/>
</dbReference>
<comment type="subcellular location">
    <subcellularLocation>
        <location evidence="1">Cell membrane</location>
        <topology evidence="1">Multi-pass membrane protein</topology>
    </subcellularLocation>
</comment>
<dbReference type="PROSITE" id="PS50283">
    <property type="entry name" value="NA_SOLUT_SYMP_3"/>
    <property type="match status" value="1"/>
</dbReference>
<evidence type="ECO:0000256" key="7">
    <source>
        <dbReference type="ARBA" id="ARBA00022989"/>
    </source>
</evidence>
<feature type="transmembrane region" description="Helical" evidence="11">
    <location>
        <begin position="252"/>
        <end position="274"/>
    </location>
</feature>
<feature type="transmembrane region" description="Helical" evidence="11">
    <location>
        <begin position="286"/>
        <end position="307"/>
    </location>
</feature>
<evidence type="ECO:0000256" key="11">
    <source>
        <dbReference type="SAM" id="Phobius"/>
    </source>
</evidence>
<feature type="transmembrane region" description="Helical" evidence="11">
    <location>
        <begin position="128"/>
        <end position="146"/>
    </location>
</feature>
<protein>
    <submittedName>
        <fullName evidence="12">Cation/acetate symporter</fullName>
    </submittedName>
</protein>
<keyword evidence="6" id="KW-0769">Symport</keyword>
<feature type="transmembrane region" description="Helical" evidence="11">
    <location>
        <begin position="485"/>
        <end position="504"/>
    </location>
</feature>
<gene>
    <name evidence="12" type="ORF">JOF36_000415</name>
</gene>
<evidence type="ECO:0000313" key="13">
    <source>
        <dbReference type="Proteomes" id="UP001519295"/>
    </source>
</evidence>
<feature type="compositionally biased region" description="Low complexity" evidence="10">
    <location>
        <begin position="548"/>
        <end position="572"/>
    </location>
</feature>
<evidence type="ECO:0000256" key="10">
    <source>
        <dbReference type="SAM" id="MobiDB-lite"/>
    </source>
</evidence>
<organism evidence="12 13">
    <name type="scientific">Pseudonocardia parietis</name>
    <dbReference type="NCBI Taxonomy" id="570936"/>
    <lineage>
        <taxon>Bacteria</taxon>
        <taxon>Bacillati</taxon>
        <taxon>Actinomycetota</taxon>
        <taxon>Actinomycetes</taxon>
        <taxon>Pseudonocardiales</taxon>
        <taxon>Pseudonocardiaceae</taxon>
        <taxon>Pseudonocardia</taxon>
    </lineage>
</organism>
<dbReference type="Proteomes" id="UP001519295">
    <property type="component" value="Unassembled WGS sequence"/>
</dbReference>
<dbReference type="Pfam" id="PF00474">
    <property type="entry name" value="SSF"/>
    <property type="match status" value="1"/>
</dbReference>
<dbReference type="InterPro" id="IPR038377">
    <property type="entry name" value="Na/Glc_symporter_sf"/>
</dbReference>
<evidence type="ECO:0000256" key="1">
    <source>
        <dbReference type="ARBA" id="ARBA00004651"/>
    </source>
</evidence>
<evidence type="ECO:0000256" key="3">
    <source>
        <dbReference type="ARBA" id="ARBA00022448"/>
    </source>
</evidence>
<comment type="similarity">
    <text evidence="2 9">Belongs to the sodium:solute symporter (SSF) (TC 2.A.21) family.</text>
</comment>
<dbReference type="EMBL" id="JAGINU010000001">
    <property type="protein sequence ID" value="MBP2364719.1"/>
    <property type="molecule type" value="Genomic_DNA"/>
</dbReference>
<keyword evidence="13" id="KW-1185">Reference proteome</keyword>
<feature type="transmembrane region" description="Helical" evidence="11">
    <location>
        <begin position="411"/>
        <end position="435"/>
    </location>
</feature>
<sequence>MSDVLAQAESVGNVTANLGFFLLFVIVTLMIVLRVSRTNATRADYYTGGHAFTGPQNGTAIAGDFLSAASFLGIAGAIALYGYDGFLYSIGFLVGWLMALLLVAELLRNTGRFTMGDVLAFRMRQRPVRAAAATSTLIVSLFYLIAQMAGAGGLISLLLQIPKDDSFSQAMVIVVVGGLMVVYVLFGGMKGTTWVQIIKAGLLLVGAAVMTTWVLGRYGFDLSTVLERATENSEHGEAILNPGLQYTNKVDFISLGLALVLGTAGLPHILMRFYTVPSAKEARRSVVWAIWLIGTFYLFTLVLGYGATALLPPGTITRENQNDAAPLLAYALGGEIMLGLISAVAFATILAVVAGLTITASASFAHDVYANVLRRGKASPDSEVKVARTTALVIGLVAIGGGIVANGQNVAFLVALAFAVAASANLPTILFSLFWRRFNTTGALCSIYGGVLICVGLIVVSPAVSGSPTAMIPGVDFAIFPLSNPGLVSIPASFLLGIVGTLLGGREQFDAARFAEMEVRSLTGAGAVRATTVTEEPRSTAVPASELAGAPIRGGAAARPRPAPGGNQPPRRSQTSRQAGELFGNTGLTGTQPAVGASGFTAGYGRHGGQGTGGYRPVHASGGFRAAPPEDPNEVTIPHGSIYRDDLR</sequence>
<dbReference type="NCBIfam" id="TIGR00813">
    <property type="entry name" value="sss"/>
    <property type="match status" value="1"/>
</dbReference>
<reference evidence="12 13" key="1">
    <citation type="submission" date="2021-03" db="EMBL/GenBank/DDBJ databases">
        <title>Sequencing the genomes of 1000 actinobacteria strains.</title>
        <authorList>
            <person name="Klenk H.-P."/>
        </authorList>
    </citation>
    <scope>NUCLEOTIDE SEQUENCE [LARGE SCALE GENOMIC DNA]</scope>
    <source>
        <strain evidence="12 13">DSM 45256</strain>
    </source>
</reference>
<accession>A0ABS4VMC5</accession>
<feature type="compositionally biased region" description="Gly residues" evidence="10">
    <location>
        <begin position="605"/>
        <end position="614"/>
    </location>
</feature>
<dbReference type="Gene3D" id="1.20.1730.10">
    <property type="entry name" value="Sodium/glucose cotransporter"/>
    <property type="match status" value="1"/>
</dbReference>
<name>A0ABS4VMC5_9PSEU</name>
<evidence type="ECO:0000256" key="6">
    <source>
        <dbReference type="ARBA" id="ARBA00022847"/>
    </source>
</evidence>
<dbReference type="InterPro" id="IPR050277">
    <property type="entry name" value="Sodium:Solute_Symporter"/>
</dbReference>
<dbReference type="CDD" id="cd11480">
    <property type="entry name" value="SLC5sbd_u4"/>
    <property type="match status" value="1"/>
</dbReference>
<evidence type="ECO:0000313" key="12">
    <source>
        <dbReference type="EMBL" id="MBP2364719.1"/>
    </source>
</evidence>
<dbReference type="PANTHER" id="PTHR48086">
    <property type="entry name" value="SODIUM/PROLINE SYMPORTER-RELATED"/>
    <property type="match status" value="1"/>
</dbReference>
<keyword evidence="5 11" id="KW-0812">Transmembrane</keyword>
<evidence type="ECO:0000256" key="2">
    <source>
        <dbReference type="ARBA" id="ARBA00006434"/>
    </source>
</evidence>
<feature type="region of interest" description="Disordered" evidence="10">
    <location>
        <begin position="530"/>
        <end position="648"/>
    </location>
</feature>
<evidence type="ECO:0000256" key="8">
    <source>
        <dbReference type="ARBA" id="ARBA00023136"/>
    </source>
</evidence>
<dbReference type="PANTHER" id="PTHR48086:SF6">
    <property type="entry name" value="CATION_ACETATE SYMPORTER ACTP"/>
    <property type="match status" value="1"/>
</dbReference>
<feature type="transmembrane region" description="Helical" evidence="11">
    <location>
        <begin position="86"/>
        <end position="107"/>
    </location>
</feature>
<keyword evidence="3" id="KW-0813">Transport</keyword>
<proteinExistence type="inferred from homology"/>
<evidence type="ECO:0000256" key="4">
    <source>
        <dbReference type="ARBA" id="ARBA00022475"/>
    </source>
</evidence>
<keyword evidence="4" id="KW-1003">Cell membrane</keyword>
<feature type="transmembrane region" description="Helical" evidence="11">
    <location>
        <begin position="198"/>
        <end position="216"/>
    </location>
</feature>
<keyword evidence="8 11" id="KW-0472">Membrane</keyword>
<evidence type="ECO:0000256" key="9">
    <source>
        <dbReference type="RuleBase" id="RU362091"/>
    </source>
</evidence>
<keyword evidence="7 11" id="KW-1133">Transmembrane helix</keyword>